<keyword evidence="4 6" id="KW-0472">Membrane</keyword>
<evidence type="ECO:0000256" key="6">
    <source>
        <dbReference type="SAM" id="Phobius"/>
    </source>
</evidence>
<dbReference type="InterPro" id="IPR047817">
    <property type="entry name" value="ABC2_TM_bact-type"/>
</dbReference>
<gene>
    <name evidence="8" type="ORF">MHPYR_90118</name>
</gene>
<evidence type="ECO:0000256" key="4">
    <source>
        <dbReference type="ARBA" id="ARBA00023136"/>
    </source>
</evidence>
<feature type="transmembrane region" description="Helical" evidence="6">
    <location>
        <begin position="102"/>
        <end position="122"/>
    </location>
</feature>
<dbReference type="PANTHER" id="PTHR43229:SF6">
    <property type="entry name" value="ABC-TYPE MULTIDRUG TRANSPORT SYSTEM, PERMEASE COMPONENT"/>
    <property type="match status" value="1"/>
</dbReference>
<feature type="transmembrane region" description="Helical" evidence="6">
    <location>
        <begin position="128"/>
        <end position="154"/>
    </location>
</feature>
<dbReference type="PANTHER" id="PTHR43229">
    <property type="entry name" value="NODULATION PROTEIN J"/>
    <property type="match status" value="1"/>
</dbReference>
<accession>A0A1Y5PV26</accession>
<evidence type="ECO:0000256" key="5">
    <source>
        <dbReference type="ARBA" id="ARBA00023251"/>
    </source>
</evidence>
<protein>
    <submittedName>
        <fullName evidence="8">ABC-2 type transporter</fullName>
    </submittedName>
</protein>
<reference evidence="8" key="1">
    <citation type="submission" date="2016-03" db="EMBL/GenBank/DDBJ databases">
        <authorList>
            <person name="Ploux O."/>
        </authorList>
    </citation>
    <scope>NUCLEOTIDE SEQUENCE</scope>
    <source>
        <strain evidence="8">UC10</strain>
    </source>
</reference>
<dbReference type="GO" id="GO:0046677">
    <property type="term" value="P:response to antibiotic"/>
    <property type="evidence" value="ECO:0007669"/>
    <property type="project" value="UniProtKB-KW"/>
</dbReference>
<evidence type="ECO:0000256" key="2">
    <source>
        <dbReference type="ARBA" id="ARBA00022692"/>
    </source>
</evidence>
<evidence type="ECO:0000256" key="3">
    <source>
        <dbReference type="ARBA" id="ARBA00022989"/>
    </source>
</evidence>
<evidence type="ECO:0000259" key="7">
    <source>
        <dbReference type="PROSITE" id="PS51012"/>
    </source>
</evidence>
<dbReference type="EMBL" id="FLQS01000089">
    <property type="protein sequence ID" value="SBS79768.1"/>
    <property type="molecule type" value="Genomic_DNA"/>
</dbReference>
<feature type="transmembrane region" description="Helical" evidence="6">
    <location>
        <begin position="21"/>
        <end position="43"/>
    </location>
</feature>
<keyword evidence="2 6" id="KW-0812">Transmembrane</keyword>
<dbReference type="InterPro" id="IPR013525">
    <property type="entry name" value="ABC2_TM"/>
</dbReference>
<name>A0A1Y5PV26_9MYCO</name>
<dbReference type="Pfam" id="PF12698">
    <property type="entry name" value="ABC2_membrane_3"/>
    <property type="match status" value="1"/>
</dbReference>
<evidence type="ECO:0000313" key="8">
    <source>
        <dbReference type="EMBL" id="SBS79768.1"/>
    </source>
</evidence>
<dbReference type="InterPro" id="IPR000412">
    <property type="entry name" value="ABC_2_transport"/>
</dbReference>
<feature type="transmembrane region" description="Helical" evidence="6">
    <location>
        <begin position="166"/>
        <end position="184"/>
    </location>
</feature>
<dbReference type="GO" id="GO:0043190">
    <property type="term" value="C:ATP-binding cassette (ABC) transporter complex"/>
    <property type="evidence" value="ECO:0007669"/>
    <property type="project" value="InterPro"/>
</dbReference>
<proteinExistence type="predicted"/>
<keyword evidence="5" id="KW-0046">Antibiotic resistance</keyword>
<sequence>MTAITALTERIVHTAVRDFDLALGILVPVGTLLGLNGALRYVINTGEMSYAEYLVPAIIVQAMLLGAVTSADRAGREQASGLTARLRTQPISLLAPMIARMLYCLLRGVLSLAAALATAYLLGFRLTGGVACTVAFIAIPLCLTLALSLGADATGTWLRRIGGSQLLLMPQLILILVSTGLAPAEAFPNWVQPFVRHQPVSQVTDTIRVLAVGHVAGSRVVITAAWCLGLLLIFGIVAVRVQRRPV</sequence>
<keyword evidence="3 6" id="KW-1133">Transmembrane helix</keyword>
<organism evidence="8">
    <name type="scientific">uncultured Mycobacterium sp</name>
    <dbReference type="NCBI Taxonomy" id="171292"/>
    <lineage>
        <taxon>Bacteria</taxon>
        <taxon>Bacillati</taxon>
        <taxon>Actinomycetota</taxon>
        <taxon>Actinomycetes</taxon>
        <taxon>Mycobacteriales</taxon>
        <taxon>Mycobacteriaceae</taxon>
        <taxon>Mycobacterium</taxon>
        <taxon>environmental samples</taxon>
    </lineage>
</organism>
<comment type="subcellular location">
    <subcellularLocation>
        <location evidence="1">Membrane</location>
        <topology evidence="1">Multi-pass membrane protein</topology>
    </subcellularLocation>
</comment>
<dbReference type="PIRSF" id="PIRSF006648">
    <property type="entry name" value="DrrB"/>
    <property type="match status" value="1"/>
</dbReference>
<feature type="transmembrane region" description="Helical" evidence="6">
    <location>
        <begin position="49"/>
        <end position="68"/>
    </location>
</feature>
<feature type="transmembrane region" description="Helical" evidence="6">
    <location>
        <begin position="220"/>
        <end position="241"/>
    </location>
</feature>
<dbReference type="GO" id="GO:0140359">
    <property type="term" value="F:ABC-type transporter activity"/>
    <property type="evidence" value="ECO:0007669"/>
    <property type="project" value="InterPro"/>
</dbReference>
<dbReference type="AlphaFoldDB" id="A0A1Y5PV26"/>
<dbReference type="InterPro" id="IPR051784">
    <property type="entry name" value="Nod_factor_ABC_transporter"/>
</dbReference>
<dbReference type="PROSITE" id="PS51012">
    <property type="entry name" value="ABC_TM2"/>
    <property type="match status" value="1"/>
</dbReference>
<feature type="domain" description="ABC transmembrane type-2" evidence="7">
    <location>
        <begin position="19"/>
        <end position="245"/>
    </location>
</feature>
<evidence type="ECO:0000256" key="1">
    <source>
        <dbReference type="ARBA" id="ARBA00004141"/>
    </source>
</evidence>